<protein>
    <submittedName>
        <fullName evidence="1">FRIGIDA-like protein</fullName>
    </submittedName>
</protein>
<dbReference type="Proteomes" id="UP000829398">
    <property type="component" value="Chromosome 1"/>
</dbReference>
<name>A0ACB8NSQ4_CITSI</name>
<organism evidence="1 2">
    <name type="scientific">Citrus sinensis</name>
    <name type="common">Sweet orange</name>
    <name type="synonym">Citrus aurantium var. sinensis</name>
    <dbReference type="NCBI Taxonomy" id="2711"/>
    <lineage>
        <taxon>Eukaryota</taxon>
        <taxon>Viridiplantae</taxon>
        <taxon>Streptophyta</taxon>
        <taxon>Embryophyta</taxon>
        <taxon>Tracheophyta</taxon>
        <taxon>Spermatophyta</taxon>
        <taxon>Magnoliopsida</taxon>
        <taxon>eudicotyledons</taxon>
        <taxon>Gunneridae</taxon>
        <taxon>Pentapetalae</taxon>
        <taxon>rosids</taxon>
        <taxon>malvids</taxon>
        <taxon>Sapindales</taxon>
        <taxon>Rutaceae</taxon>
        <taxon>Aurantioideae</taxon>
        <taxon>Citrus</taxon>
    </lineage>
</organism>
<sequence>MATEVSIKTDRVEKFFEDLKAQKTILSSCMQLFKSLTSHFTSLEDSLSQKFKSLDSKFLSLDSTSAQTLDSLSHRENSIPDRHNAAFRLIHDHRDSALADFLKPPKFADLSDTLKSLCRRMDSSGLLKFIISKRKESVSLRTEISRAIWEAVDPSRLVLDAVEEFLAQKREKVGVTDKRWACGLLVQAIFPEGSGNNGKKAAVGPVHARKVVERAAGVVERWKEDFRDSELGPAEAVMFLQMVFGFGLSSRFDQDFLRKLVMDYASRRDMARLAACLGFGEKMEDIIAELVKSGKEIEAVYFASESGLTEKFPPVSLLKSHLRNSKKNSTSILKNGNHSNSATEESNNLELNSIKAIIKCVEDHKLESAFSVDNLRKRATQLEKVKVERKKSSAATNSKPQNKRGHGASNSRGSGPPAFRPAKAAKFSNSSQSFSRRNPAPKAQHSPAARYSGPYGYPSQSVYEGPSTAHYASTYGVPHTQSLAAIPQQHYSLPADNMGSAGFRASSSYTGQTGSYGAYDYSSAPVPNTSLVNCLKRWTINVIIVHMDKSTTAFNMDGGSGLLRLNGCWANVCMNTKATATPPCNTTVVALSRLRLKLKLIEHTHHHAAETPKTSPVIAVIALDCPLPSSPVISRAPKLESAAVSYDFGPSPVTNPLPSSPLGRNSFQPSILSRSSLVITSQPSSRRCRTASISAIAAILPQSLFKVSSIP</sequence>
<evidence type="ECO:0000313" key="2">
    <source>
        <dbReference type="Proteomes" id="UP000829398"/>
    </source>
</evidence>
<keyword evidence="2" id="KW-1185">Reference proteome</keyword>
<gene>
    <name evidence="1" type="ORF">KPL71_000737</name>
</gene>
<dbReference type="EMBL" id="CM039170">
    <property type="protein sequence ID" value="KAH9800614.1"/>
    <property type="molecule type" value="Genomic_DNA"/>
</dbReference>
<reference evidence="2" key="1">
    <citation type="journal article" date="2023" name="Hortic. Res.">
        <title>A chromosome-level phased genome enabling allele-level studies in sweet orange: a case study on citrus Huanglongbing tolerance.</title>
        <authorList>
            <person name="Wu B."/>
            <person name="Yu Q."/>
            <person name="Deng Z."/>
            <person name="Duan Y."/>
            <person name="Luo F."/>
            <person name="Gmitter F. Jr."/>
        </authorList>
    </citation>
    <scope>NUCLEOTIDE SEQUENCE [LARGE SCALE GENOMIC DNA]</scope>
    <source>
        <strain evidence="2">cv. Valencia</strain>
    </source>
</reference>
<evidence type="ECO:0000313" key="1">
    <source>
        <dbReference type="EMBL" id="KAH9800614.1"/>
    </source>
</evidence>
<accession>A0ACB8NSQ4</accession>
<proteinExistence type="predicted"/>
<comment type="caution">
    <text evidence="1">The sequence shown here is derived from an EMBL/GenBank/DDBJ whole genome shotgun (WGS) entry which is preliminary data.</text>
</comment>